<reference evidence="1 2" key="1">
    <citation type="submission" date="2020-02" db="EMBL/GenBank/DDBJ databases">
        <title>Genome analysis of Thermosulfuriphilus ammonigenes ST65T, an anaerobic thermophilic chemolithoautotrophic bacterium isolated from a deep-sea hydrothermal vent.</title>
        <authorList>
            <person name="Slobodkina G."/>
            <person name="Allioux M."/>
            <person name="Merkel A."/>
            <person name="Alain K."/>
            <person name="Jebbar M."/>
            <person name="Slobodkin A."/>
        </authorList>
    </citation>
    <scope>NUCLEOTIDE SEQUENCE [LARGE SCALE GENOMIC DNA]</scope>
    <source>
        <strain evidence="1 2">ST65</strain>
    </source>
</reference>
<protein>
    <submittedName>
        <fullName evidence="1">HD domain-containing protein</fullName>
    </submittedName>
</protein>
<organism evidence="1 2">
    <name type="scientific">Thermosulfuriphilus ammonigenes</name>
    <dbReference type="NCBI Taxonomy" id="1936021"/>
    <lineage>
        <taxon>Bacteria</taxon>
        <taxon>Pseudomonadati</taxon>
        <taxon>Thermodesulfobacteriota</taxon>
        <taxon>Thermodesulfobacteria</taxon>
        <taxon>Thermodesulfobacteriales</taxon>
        <taxon>Thermodesulfobacteriaceae</taxon>
        <taxon>Thermosulfuriphilus</taxon>
    </lineage>
</organism>
<evidence type="ECO:0000313" key="1">
    <source>
        <dbReference type="EMBL" id="QIJ72443.1"/>
    </source>
</evidence>
<dbReference type="InterPro" id="IPR003607">
    <property type="entry name" value="HD/PDEase_dom"/>
</dbReference>
<dbReference type="SUPFAM" id="SSF109604">
    <property type="entry name" value="HD-domain/PDEase-like"/>
    <property type="match status" value="1"/>
</dbReference>
<dbReference type="Proteomes" id="UP000502179">
    <property type="component" value="Chromosome"/>
</dbReference>
<dbReference type="AlphaFoldDB" id="A0A6G7PYG3"/>
<keyword evidence="2" id="KW-1185">Reference proteome</keyword>
<dbReference type="InterPro" id="IPR006674">
    <property type="entry name" value="HD_domain"/>
</dbReference>
<sequence>MKIPSWQQARELLDRFGVPEHIRAHCEKVARVALFLGEALNRSGESLRLDLLAAAGLLHDLTKHESLVTGENHAFTAANRLYELGYPEVAAIVKEHIFLKPRPPSSPIDEAEVIYYADKRVMHDRIVSLKERFADLLARYGKTEESRQRIKVQEEASLKLERRIFSRLPFGPEEVAKLEKD</sequence>
<dbReference type="RefSeq" id="WP_166032659.1">
    <property type="nucleotide sequence ID" value="NZ_CP048877.1"/>
</dbReference>
<dbReference type="SMART" id="SM00471">
    <property type="entry name" value="HDc"/>
    <property type="match status" value="1"/>
</dbReference>
<dbReference type="KEGG" id="tav:G4V39_09245"/>
<proteinExistence type="predicted"/>
<accession>A0A6G7PYG3</accession>
<dbReference type="EMBL" id="CP048877">
    <property type="protein sequence ID" value="QIJ72443.1"/>
    <property type="molecule type" value="Genomic_DNA"/>
</dbReference>
<dbReference type="Pfam" id="PF01966">
    <property type="entry name" value="HD"/>
    <property type="match status" value="1"/>
</dbReference>
<evidence type="ECO:0000313" key="2">
    <source>
        <dbReference type="Proteomes" id="UP000502179"/>
    </source>
</evidence>
<gene>
    <name evidence="1" type="ORF">G4V39_09245</name>
</gene>
<dbReference type="Gene3D" id="1.10.3210.10">
    <property type="entry name" value="Hypothetical protein af1432"/>
    <property type="match status" value="1"/>
</dbReference>
<name>A0A6G7PYG3_9BACT</name>